<evidence type="ECO:0000256" key="1">
    <source>
        <dbReference type="SAM" id="MobiDB-lite"/>
    </source>
</evidence>
<sequence length="219" mass="24925">MPKIPKWLKKSFVTLVTVVTLGTVVPSINYHTEQRPSSKESFNGASATPQRSELAVDIPTVDHVEKETNKGWPDIANDYDTVDELLPHFQSYALEEAKAQGFLKFGDTITQQIGETYTKDILPKFADVVADLGKDTDVDTLKNIAISNNPAGGTGERILNLYDGRDGKELLKFHVRRDHPPLEGYWFNFHYHTYEDHYQAHHELGKVYWNKNTPPQWQA</sequence>
<feature type="compositionally biased region" description="Polar residues" evidence="1">
    <location>
        <begin position="39"/>
        <end position="51"/>
    </location>
</feature>
<evidence type="ECO:0000313" key="2">
    <source>
        <dbReference type="EMBL" id="GGE37444.1"/>
    </source>
</evidence>
<dbReference type="RefSeq" id="WP_188691664.1">
    <property type="nucleotide sequence ID" value="NZ_BMIR01000005.1"/>
</dbReference>
<comment type="caution">
    <text evidence="2">The sequence shown here is derived from an EMBL/GenBank/DDBJ whole genome shotgun (WGS) entry which is preliminary data.</text>
</comment>
<reference evidence="2" key="1">
    <citation type="journal article" date="2014" name="Int. J. Syst. Evol. Microbiol.">
        <title>Complete genome sequence of Corynebacterium casei LMG S-19264T (=DSM 44701T), isolated from a smear-ripened cheese.</title>
        <authorList>
            <consortium name="US DOE Joint Genome Institute (JGI-PGF)"/>
            <person name="Walter F."/>
            <person name="Albersmeier A."/>
            <person name="Kalinowski J."/>
            <person name="Ruckert C."/>
        </authorList>
    </citation>
    <scope>NUCLEOTIDE SEQUENCE</scope>
    <source>
        <strain evidence="2">CGMCC 1.15371</strain>
    </source>
</reference>
<dbReference type="Pfam" id="PF14005">
    <property type="entry name" value="YpjP"/>
    <property type="match status" value="1"/>
</dbReference>
<reference evidence="2" key="2">
    <citation type="submission" date="2020-09" db="EMBL/GenBank/DDBJ databases">
        <authorList>
            <person name="Sun Q."/>
            <person name="Zhou Y."/>
        </authorList>
    </citation>
    <scope>NUCLEOTIDE SEQUENCE</scope>
    <source>
        <strain evidence="2">CGMCC 1.15371</strain>
    </source>
</reference>
<dbReference type="EMBL" id="BMIR01000005">
    <property type="protein sequence ID" value="GGE37444.1"/>
    <property type="molecule type" value="Genomic_DNA"/>
</dbReference>
<accession>A0A8J2VSQ7</accession>
<dbReference type="GO" id="GO:0051301">
    <property type="term" value="P:cell division"/>
    <property type="evidence" value="ECO:0007669"/>
    <property type="project" value="UniProtKB-KW"/>
</dbReference>
<dbReference type="InterPro" id="IPR025616">
    <property type="entry name" value="YpjP"/>
</dbReference>
<organism evidence="2 3">
    <name type="scientific">Pullulanibacillus camelliae</name>
    <dbReference type="NCBI Taxonomy" id="1707096"/>
    <lineage>
        <taxon>Bacteria</taxon>
        <taxon>Bacillati</taxon>
        <taxon>Bacillota</taxon>
        <taxon>Bacilli</taxon>
        <taxon>Bacillales</taxon>
        <taxon>Sporolactobacillaceae</taxon>
        <taxon>Pullulanibacillus</taxon>
    </lineage>
</organism>
<keyword evidence="3" id="KW-1185">Reference proteome</keyword>
<keyword evidence="2" id="KW-0132">Cell division</keyword>
<protein>
    <submittedName>
        <fullName evidence="2">Cell division protein FtsK</fullName>
    </submittedName>
</protein>
<name>A0A8J2VSQ7_9BACL</name>
<feature type="region of interest" description="Disordered" evidence="1">
    <location>
        <begin position="32"/>
        <end position="55"/>
    </location>
</feature>
<gene>
    <name evidence="2" type="ORF">GCM10011391_15430</name>
</gene>
<dbReference type="AlphaFoldDB" id="A0A8J2VSQ7"/>
<evidence type="ECO:0000313" key="3">
    <source>
        <dbReference type="Proteomes" id="UP000628775"/>
    </source>
</evidence>
<keyword evidence="2" id="KW-0131">Cell cycle</keyword>
<dbReference type="Proteomes" id="UP000628775">
    <property type="component" value="Unassembled WGS sequence"/>
</dbReference>
<proteinExistence type="predicted"/>